<dbReference type="EMBL" id="UINC01000764">
    <property type="protein sequence ID" value="SUZ60772.1"/>
    <property type="molecule type" value="Genomic_DNA"/>
</dbReference>
<keyword evidence="1" id="KW-0472">Membrane</keyword>
<feature type="non-terminal residue" evidence="2">
    <location>
        <position position="1"/>
    </location>
</feature>
<reference evidence="2" key="1">
    <citation type="submission" date="2018-05" db="EMBL/GenBank/DDBJ databases">
        <authorList>
            <person name="Lanie J.A."/>
            <person name="Ng W.-L."/>
            <person name="Kazmierczak K.M."/>
            <person name="Andrzejewski T.M."/>
            <person name="Davidsen T.M."/>
            <person name="Wayne K.J."/>
            <person name="Tettelin H."/>
            <person name="Glass J.I."/>
            <person name="Rusch D."/>
            <person name="Podicherti R."/>
            <person name="Tsui H.-C.T."/>
            <person name="Winkler M.E."/>
        </authorList>
    </citation>
    <scope>NUCLEOTIDE SEQUENCE</scope>
</reference>
<protein>
    <submittedName>
        <fullName evidence="2">Uncharacterized protein</fullName>
    </submittedName>
</protein>
<dbReference type="AlphaFoldDB" id="A0A381P1J4"/>
<organism evidence="2">
    <name type="scientific">marine metagenome</name>
    <dbReference type="NCBI Taxonomy" id="408172"/>
    <lineage>
        <taxon>unclassified sequences</taxon>
        <taxon>metagenomes</taxon>
        <taxon>ecological metagenomes</taxon>
    </lineage>
</organism>
<feature type="transmembrane region" description="Helical" evidence="1">
    <location>
        <begin position="135"/>
        <end position="158"/>
    </location>
</feature>
<keyword evidence="1" id="KW-1133">Transmembrane helix</keyword>
<accession>A0A381P1J4</accession>
<feature type="transmembrane region" description="Helical" evidence="1">
    <location>
        <begin position="106"/>
        <end position="123"/>
    </location>
</feature>
<proteinExistence type="predicted"/>
<keyword evidence="1" id="KW-0812">Transmembrane</keyword>
<evidence type="ECO:0000313" key="2">
    <source>
        <dbReference type="EMBL" id="SUZ60772.1"/>
    </source>
</evidence>
<sequence length="168" mass="18567">VSTVKPSFRQVWLASIFGKWMSDVGRLLGRGTSPESSRVLRSVTASQDQQRLERIQQLVQSSQLGRFMNRSLLRLGGAWGNAAIIRVVSSQKERILALAPAGRSRLIGWMLFVIVLTHFAFSIDPAREARTHPIILGGVLALSVVLMFAGDALTRAWASRSAKRRINS</sequence>
<name>A0A381P1J4_9ZZZZ</name>
<evidence type="ECO:0000256" key="1">
    <source>
        <dbReference type="SAM" id="Phobius"/>
    </source>
</evidence>
<gene>
    <name evidence="2" type="ORF">METZ01_LOCUS13626</name>
</gene>